<evidence type="ECO:0000313" key="3">
    <source>
        <dbReference type="Proteomes" id="UP000324298"/>
    </source>
</evidence>
<protein>
    <recommendedName>
        <fullName evidence="1">4Fe-4S ferredoxin-type domain-containing protein</fullName>
    </recommendedName>
</protein>
<proteinExistence type="predicted"/>
<sequence length="280" mass="31721">MKNELDMRRTIKLKHRVLNAVFTRRIVLARVLDGLKLFAAVSRIPLLGRLHPLTKPSNNYFTNLPMNVDIQADSVPLPPAIATELIKRAKYHHILDKCLCRHGRDCKKHNHDIGCLFLGASGLDVVPQFSRRVTAEEALAHVERGLADGLMPMIGRFRVDNYAFLLPDHHTLLGVCFCCDCCCFMNYYRPTPQELLEPIYPLLEGLEIKVTERCQACGRCTGTCRMRAITVKNGRAHHSERCRGCGRCASTCINNAVDIRITDSNYFEKTLEKFLTIAKI</sequence>
<dbReference type="Gene3D" id="3.30.70.20">
    <property type="match status" value="1"/>
</dbReference>
<evidence type="ECO:0000259" key="1">
    <source>
        <dbReference type="PROSITE" id="PS51379"/>
    </source>
</evidence>
<reference evidence="2 3" key="1">
    <citation type="submission" date="2019-04" db="EMBL/GenBank/DDBJ databases">
        <title>Geobacter ruber sp. nov., ferric-reducing bacteria isolated from paddy soil.</title>
        <authorList>
            <person name="Xu Z."/>
            <person name="Masuda Y."/>
            <person name="Itoh H."/>
            <person name="Senoo K."/>
        </authorList>
    </citation>
    <scope>NUCLEOTIDE SEQUENCE [LARGE SCALE GENOMIC DNA]</scope>
    <source>
        <strain evidence="2 3">Red88</strain>
    </source>
</reference>
<evidence type="ECO:0000313" key="2">
    <source>
        <dbReference type="EMBL" id="KAA0888378.1"/>
    </source>
</evidence>
<comment type="caution">
    <text evidence="2">The sequence shown here is derived from an EMBL/GenBank/DDBJ whole genome shotgun (WGS) entry which is preliminary data.</text>
</comment>
<dbReference type="EMBL" id="SRSD01000011">
    <property type="protein sequence ID" value="KAA0888378.1"/>
    <property type="molecule type" value="Genomic_DNA"/>
</dbReference>
<gene>
    <name evidence="2" type="ORF">ET418_16750</name>
</gene>
<dbReference type="AlphaFoldDB" id="A0A5A9X7E6"/>
<dbReference type="RefSeq" id="WP_149309562.1">
    <property type="nucleotide sequence ID" value="NZ_SRSD01000011.1"/>
</dbReference>
<dbReference type="SUPFAM" id="SSF54862">
    <property type="entry name" value="4Fe-4S ferredoxins"/>
    <property type="match status" value="1"/>
</dbReference>
<dbReference type="Proteomes" id="UP000324298">
    <property type="component" value="Unassembled WGS sequence"/>
</dbReference>
<accession>A0A5A9X7E6</accession>
<name>A0A5A9X7E6_9BACT</name>
<dbReference type="OrthoDB" id="9778602at2"/>
<dbReference type="PROSITE" id="PS51379">
    <property type="entry name" value="4FE4S_FER_2"/>
    <property type="match status" value="2"/>
</dbReference>
<feature type="domain" description="4Fe-4S ferredoxin-type" evidence="1">
    <location>
        <begin position="204"/>
        <end position="234"/>
    </location>
</feature>
<feature type="domain" description="4Fe-4S ferredoxin-type" evidence="1">
    <location>
        <begin position="237"/>
        <end position="262"/>
    </location>
</feature>
<keyword evidence="3" id="KW-1185">Reference proteome</keyword>
<dbReference type="InterPro" id="IPR017896">
    <property type="entry name" value="4Fe4S_Fe-S-bd"/>
</dbReference>
<organism evidence="2 3">
    <name type="scientific">Oryzomonas rubra</name>
    <dbReference type="NCBI Taxonomy" id="2509454"/>
    <lineage>
        <taxon>Bacteria</taxon>
        <taxon>Pseudomonadati</taxon>
        <taxon>Thermodesulfobacteriota</taxon>
        <taxon>Desulfuromonadia</taxon>
        <taxon>Geobacterales</taxon>
        <taxon>Geobacteraceae</taxon>
        <taxon>Oryzomonas</taxon>
    </lineage>
</organism>